<evidence type="ECO:0000313" key="2">
    <source>
        <dbReference type="Proteomes" id="UP000199455"/>
    </source>
</evidence>
<organism evidence="1 2">
    <name type="scientific">Pedobacter soli</name>
    <dbReference type="NCBI Taxonomy" id="390242"/>
    <lineage>
        <taxon>Bacteria</taxon>
        <taxon>Pseudomonadati</taxon>
        <taxon>Bacteroidota</taxon>
        <taxon>Sphingobacteriia</taxon>
        <taxon>Sphingobacteriales</taxon>
        <taxon>Sphingobacteriaceae</taxon>
        <taxon>Pedobacter</taxon>
    </lineage>
</organism>
<sequence>MNCTFNDNNGHQISASVYFDFEGEDTLAVFECEVNLEINWDIDLIVLRYHRTGITINTGRGNDIPLDNVIGKQLLELATPGLKIALYKHLPEAQKQQIINLGKAQFDKVTPITLQEKTEFELTVLYLEDSYLVRFIKSSGSTPNDMEWEIDHIERRSL</sequence>
<dbReference type="AlphaFoldDB" id="A0A1G7ASA8"/>
<keyword evidence="2" id="KW-1185">Reference proteome</keyword>
<evidence type="ECO:0000313" key="1">
    <source>
        <dbReference type="EMBL" id="SDE17681.1"/>
    </source>
</evidence>
<dbReference type="EMBL" id="FMZH01000013">
    <property type="protein sequence ID" value="SDE17681.1"/>
    <property type="molecule type" value="Genomic_DNA"/>
</dbReference>
<dbReference type="RefSeq" id="WP_090772208.1">
    <property type="nucleotide sequence ID" value="NZ_FMZH01000013.1"/>
</dbReference>
<name>A0A1G7ASA8_9SPHI</name>
<reference evidence="2" key="1">
    <citation type="submission" date="2016-10" db="EMBL/GenBank/DDBJ databases">
        <authorList>
            <person name="Varghese N."/>
            <person name="Submissions S."/>
        </authorList>
    </citation>
    <scope>NUCLEOTIDE SEQUENCE [LARGE SCALE GENOMIC DNA]</scope>
    <source>
        <strain evidence="2">DSM 18609</strain>
    </source>
</reference>
<accession>A0A1G7ASA8</accession>
<protein>
    <submittedName>
        <fullName evidence="1">Uncharacterized protein</fullName>
    </submittedName>
</protein>
<dbReference type="Proteomes" id="UP000199455">
    <property type="component" value="Unassembled WGS sequence"/>
</dbReference>
<proteinExistence type="predicted"/>
<gene>
    <name evidence="1" type="ORF">SAMN04488024_11336</name>
</gene>